<dbReference type="Pfam" id="PF03703">
    <property type="entry name" value="bPH_2"/>
    <property type="match status" value="1"/>
</dbReference>
<dbReference type="InterPro" id="IPR005182">
    <property type="entry name" value="YdbS-like_PH"/>
</dbReference>
<dbReference type="eggNOG" id="COG3402">
    <property type="taxonomic scope" value="Bacteria"/>
</dbReference>
<keyword evidence="1" id="KW-0812">Transmembrane</keyword>
<evidence type="ECO:0000256" key="1">
    <source>
        <dbReference type="SAM" id="Phobius"/>
    </source>
</evidence>
<proteinExistence type="predicted"/>
<dbReference type="RefSeq" id="WP_025228263.1">
    <property type="nucleotide sequence ID" value="NZ_CP007139.1"/>
</dbReference>
<dbReference type="PANTHER" id="PTHR34473">
    <property type="entry name" value="UPF0699 TRANSMEMBRANE PROTEIN YDBS"/>
    <property type="match status" value="1"/>
</dbReference>
<keyword evidence="4" id="KW-1185">Reference proteome</keyword>
<keyword evidence="1" id="KW-0472">Membrane</keyword>
<evidence type="ECO:0000259" key="2">
    <source>
        <dbReference type="Pfam" id="PF03703"/>
    </source>
</evidence>
<feature type="domain" description="YdbS-like PH" evidence="2">
    <location>
        <begin position="69"/>
        <end position="145"/>
    </location>
</feature>
<dbReference type="Proteomes" id="UP000027982">
    <property type="component" value="Chromosome"/>
</dbReference>
<protein>
    <recommendedName>
        <fullName evidence="2">YdbS-like PH domain-containing protein</fullName>
    </recommendedName>
</protein>
<name>A0A068NZ30_FIMGI</name>
<feature type="transmembrane region" description="Helical" evidence="1">
    <location>
        <begin position="20"/>
        <end position="40"/>
    </location>
</feature>
<sequence>MNEIERPDEKVLYVWRAEVFIGWGLLLLICLAALSVGVFAGHAPAWILGLAAIPLGFGTLALFLLKRRWERWTFQLTPHTLEMSHGWLVRHRRIVSRNRIQHVDFESGPIGRKFDLVHVVVHTAGTTVGTIPGVRSERAERLRTELMSGPKAL</sequence>
<reference evidence="3 4" key="1">
    <citation type="journal article" date="2014" name="PLoS ONE">
        <title>The first complete genome sequence of the class fimbriimonadia in the phylum armatimonadetes.</title>
        <authorList>
            <person name="Hu Z.Y."/>
            <person name="Wang Y.Z."/>
            <person name="Im W.T."/>
            <person name="Wang S.Y."/>
            <person name="Zhao G.P."/>
            <person name="Zheng H.J."/>
            <person name="Quan Z.X."/>
        </authorList>
    </citation>
    <scope>NUCLEOTIDE SEQUENCE [LARGE SCALE GENOMIC DNA]</scope>
    <source>
        <strain evidence="3">Gsoil 348</strain>
    </source>
</reference>
<organism evidence="3 4">
    <name type="scientific">Fimbriimonas ginsengisoli Gsoil 348</name>
    <dbReference type="NCBI Taxonomy" id="661478"/>
    <lineage>
        <taxon>Bacteria</taxon>
        <taxon>Bacillati</taxon>
        <taxon>Armatimonadota</taxon>
        <taxon>Fimbriimonadia</taxon>
        <taxon>Fimbriimonadales</taxon>
        <taxon>Fimbriimonadaceae</taxon>
        <taxon>Fimbriimonas</taxon>
    </lineage>
</organism>
<evidence type="ECO:0000313" key="3">
    <source>
        <dbReference type="EMBL" id="AIE87859.1"/>
    </source>
</evidence>
<dbReference type="OrthoDB" id="1750577at2"/>
<keyword evidence="1" id="KW-1133">Transmembrane helix</keyword>
<dbReference type="STRING" id="661478.OP10G_4491"/>
<accession>A0A068NZ30</accession>
<evidence type="ECO:0000313" key="4">
    <source>
        <dbReference type="Proteomes" id="UP000027982"/>
    </source>
</evidence>
<dbReference type="AlphaFoldDB" id="A0A068NZ30"/>
<gene>
    <name evidence="3" type="ORF">OP10G_4491</name>
</gene>
<feature type="transmembrane region" description="Helical" evidence="1">
    <location>
        <begin position="46"/>
        <end position="65"/>
    </location>
</feature>
<dbReference type="EMBL" id="CP007139">
    <property type="protein sequence ID" value="AIE87859.1"/>
    <property type="molecule type" value="Genomic_DNA"/>
</dbReference>
<dbReference type="PANTHER" id="PTHR34473:SF3">
    <property type="entry name" value="TRANSMEMBRANE PROTEIN-RELATED"/>
    <property type="match status" value="1"/>
</dbReference>
<dbReference type="HOGENOM" id="CLU_104197_3_2_0"/>
<dbReference type="KEGG" id="fgi:OP10G_4491"/>